<feature type="compositionally biased region" description="Basic and acidic residues" evidence="1">
    <location>
        <begin position="382"/>
        <end position="392"/>
    </location>
</feature>
<dbReference type="Proteomes" id="UP001321473">
    <property type="component" value="Unassembled WGS sequence"/>
</dbReference>
<accession>A0AAQ4DDT9</accession>
<gene>
    <name evidence="2" type="ORF">V5799_028103</name>
</gene>
<feature type="compositionally biased region" description="Acidic residues" evidence="1">
    <location>
        <begin position="336"/>
        <end position="348"/>
    </location>
</feature>
<comment type="caution">
    <text evidence="2">The sequence shown here is derived from an EMBL/GenBank/DDBJ whole genome shotgun (WGS) entry which is preliminary data.</text>
</comment>
<organism evidence="2 3">
    <name type="scientific">Amblyomma americanum</name>
    <name type="common">Lone star tick</name>
    <dbReference type="NCBI Taxonomy" id="6943"/>
    <lineage>
        <taxon>Eukaryota</taxon>
        <taxon>Metazoa</taxon>
        <taxon>Ecdysozoa</taxon>
        <taxon>Arthropoda</taxon>
        <taxon>Chelicerata</taxon>
        <taxon>Arachnida</taxon>
        <taxon>Acari</taxon>
        <taxon>Parasitiformes</taxon>
        <taxon>Ixodida</taxon>
        <taxon>Ixodoidea</taxon>
        <taxon>Ixodidae</taxon>
        <taxon>Amblyomminae</taxon>
        <taxon>Amblyomma</taxon>
    </lineage>
</organism>
<dbReference type="GO" id="GO:0016020">
    <property type="term" value="C:membrane"/>
    <property type="evidence" value="ECO:0007669"/>
    <property type="project" value="TreeGrafter"/>
</dbReference>
<feature type="region of interest" description="Disordered" evidence="1">
    <location>
        <begin position="336"/>
        <end position="392"/>
    </location>
</feature>
<dbReference type="AlphaFoldDB" id="A0AAQ4DDT9"/>
<dbReference type="PANTHER" id="PTHR33539">
    <property type="entry name" value="UPF0764 PROTEIN C16ORF89"/>
    <property type="match status" value="1"/>
</dbReference>
<dbReference type="EMBL" id="JARKHS020032126">
    <property type="protein sequence ID" value="KAK8760629.1"/>
    <property type="molecule type" value="Genomic_DNA"/>
</dbReference>
<keyword evidence="3" id="KW-1185">Reference proteome</keyword>
<evidence type="ECO:0000256" key="1">
    <source>
        <dbReference type="SAM" id="MobiDB-lite"/>
    </source>
</evidence>
<protein>
    <submittedName>
        <fullName evidence="2">Uncharacterized protein</fullName>
    </submittedName>
</protein>
<sequence>MLFPERALVLGAVLVGSLGDEPVRRQLFDAQSAEEAAPLDRRILSALERAVEALGSRYEMMYVDAASGLRFAADRLQAVLDLAASSMMDSTSTLSSANASVSMEEIGLVRLKASELAATASEKVFETTDLPILSRGVLRQGIWKGPPVSADVVPVVSSSGSAPYYRLTEALSDACITQLFSSDLCRDLNSTCWEAMTGGHQTSYSLTHQVHLPLDCAEDVLEEYSNLYDQPPADQNLVSKCAQVADEAESLAQEGFSARDRDLFLEQGVSNRRQVTVCGFVDHDVFRDTSLMNEALSWQREDGCFPTWRRRRVKREERVHRARFLTDEEIAAMLEESDADLSESDNEDDRASPPSASGHDTSEDDDENEPDIVNLPKKQKKKLLEARNIHKP</sequence>
<dbReference type="PANTHER" id="PTHR33539:SF1">
    <property type="entry name" value="UPF0764 PROTEIN C16ORF89"/>
    <property type="match status" value="1"/>
</dbReference>
<evidence type="ECO:0000313" key="2">
    <source>
        <dbReference type="EMBL" id="KAK8760629.1"/>
    </source>
</evidence>
<dbReference type="GO" id="GO:0005829">
    <property type="term" value="C:cytosol"/>
    <property type="evidence" value="ECO:0007669"/>
    <property type="project" value="TreeGrafter"/>
</dbReference>
<dbReference type="Pfam" id="PF15882">
    <property type="entry name" value="DUF4735"/>
    <property type="match status" value="1"/>
</dbReference>
<name>A0AAQ4DDT9_AMBAM</name>
<evidence type="ECO:0000313" key="3">
    <source>
        <dbReference type="Proteomes" id="UP001321473"/>
    </source>
</evidence>
<reference evidence="2 3" key="1">
    <citation type="journal article" date="2023" name="Arcadia Sci">
        <title>De novo assembly of a long-read Amblyomma americanum tick genome.</title>
        <authorList>
            <person name="Chou S."/>
            <person name="Poskanzer K.E."/>
            <person name="Rollins M."/>
            <person name="Thuy-Boun P.S."/>
        </authorList>
    </citation>
    <scope>NUCLEOTIDE SEQUENCE [LARGE SCALE GENOMIC DNA]</scope>
    <source>
        <strain evidence="2">F_SG_1</strain>
        <tissue evidence="2">Salivary glands</tissue>
    </source>
</reference>
<proteinExistence type="predicted"/>
<dbReference type="InterPro" id="IPR031751">
    <property type="entry name" value="DUF4735"/>
</dbReference>